<sequence length="64" mass="7160">MGLLIITFINPVRLTTELQQPPVTHELRNHRGGHIFIAEYPGPILNSKFVVSTKLHLSEPTADT</sequence>
<proteinExistence type="predicted"/>
<protein>
    <submittedName>
        <fullName evidence="1">Uncharacterized protein</fullName>
    </submittedName>
</protein>
<dbReference type="Proteomes" id="UP000316612">
    <property type="component" value="Unassembled WGS sequence"/>
</dbReference>
<comment type="caution">
    <text evidence="1">The sequence shown here is derived from an EMBL/GenBank/DDBJ whole genome shotgun (WGS) entry which is preliminary data.</text>
</comment>
<accession>A0A4Y4DWT8</accession>
<name>A0A4Y4DWT8_GLUUR</name>
<organism evidence="1 2">
    <name type="scientific">Glutamicibacter uratoxydans</name>
    <name type="common">Arthrobacter uratoxydans</name>
    <dbReference type="NCBI Taxonomy" id="43667"/>
    <lineage>
        <taxon>Bacteria</taxon>
        <taxon>Bacillati</taxon>
        <taxon>Actinomycetota</taxon>
        <taxon>Actinomycetes</taxon>
        <taxon>Micrococcales</taxon>
        <taxon>Micrococcaceae</taxon>
        <taxon>Glutamicibacter</taxon>
    </lineage>
</organism>
<evidence type="ECO:0000313" key="2">
    <source>
        <dbReference type="Proteomes" id="UP000316612"/>
    </source>
</evidence>
<reference evidence="1 2" key="1">
    <citation type="submission" date="2019-06" db="EMBL/GenBank/DDBJ databases">
        <title>Whole genome shotgun sequence of Glutamicibacter uratoxydans NBRC 15515.</title>
        <authorList>
            <person name="Hosoyama A."/>
            <person name="Uohara A."/>
            <person name="Ohji S."/>
            <person name="Ichikawa N."/>
        </authorList>
    </citation>
    <scope>NUCLEOTIDE SEQUENCE [LARGE SCALE GENOMIC DNA]</scope>
    <source>
        <strain evidence="1 2">NBRC 15515</strain>
    </source>
</reference>
<dbReference type="EMBL" id="BJNY01000030">
    <property type="protein sequence ID" value="GED07880.1"/>
    <property type="molecule type" value="Genomic_DNA"/>
</dbReference>
<keyword evidence="2" id="KW-1185">Reference proteome</keyword>
<evidence type="ECO:0000313" key="1">
    <source>
        <dbReference type="EMBL" id="GED07880.1"/>
    </source>
</evidence>
<dbReference type="AlphaFoldDB" id="A0A4Y4DWT8"/>
<gene>
    <name evidence="1" type="ORF">AUR04nite_34120</name>
</gene>